<dbReference type="AlphaFoldDB" id="A0A175RSW2"/>
<reference evidence="1 2" key="1">
    <citation type="journal article" date="2016" name="Front. Microbiol.">
        <title>Genomic Resource of Rice Seed Associated Bacteria.</title>
        <authorList>
            <person name="Midha S."/>
            <person name="Bansal K."/>
            <person name="Sharma S."/>
            <person name="Kumar N."/>
            <person name="Patil P.P."/>
            <person name="Chaudhry V."/>
            <person name="Patil P.B."/>
        </authorList>
    </citation>
    <scope>NUCLEOTIDE SEQUENCE [LARGE SCALE GENOMIC DNA]</scope>
    <source>
        <strain evidence="1 2">NS365</strain>
    </source>
</reference>
<organism evidence="1 2">
    <name type="scientific">Aureimonas ureilytica</name>
    <dbReference type="NCBI Taxonomy" id="401562"/>
    <lineage>
        <taxon>Bacteria</taxon>
        <taxon>Pseudomonadati</taxon>
        <taxon>Pseudomonadota</taxon>
        <taxon>Alphaproteobacteria</taxon>
        <taxon>Hyphomicrobiales</taxon>
        <taxon>Aurantimonadaceae</taxon>
        <taxon>Aureimonas</taxon>
    </lineage>
</organism>
<comment type="caution">
    <text evidence="1">The sequence shown here is derived from an EMBL/GenBank/DDBJ whole genome shotgun (WGS) entry which is preliminary data.</text>
</comment>
<accession>A0A175RSW2</accession>
<keyword evidence="2" id="KW-1185">Reference proteome</keyword>
<dbReference type="EMBL" id="LDQA01000014">
    <property type="protein sequence ID" value="KTR06895.1"/>
    <property type="molecule type" value="Genomic_DNA"/>
</dbReference>
<protein>
    <submittedName>
        <fullName evidence="1">Uncharacterized protein</fullName>
    </submittedName>
</protein>
<dbReference type="PATRIC" id="fig|401562.4.peg.737"/>
<proteinExistence type="predicted"/>
<dbReference type="Proteomes" id="UP000078529">
    <property type="component" value="Unassembled WGS sequence"/>
</dbReference>
<gene>
    <name evidence="1" type="ORF">NS365_05525</name>
</gene>
<dbReference type="RefSeq" id="WP_058599288.1">
    <property type="nucleotide sequence ID" value="NZ_LDQA01000014.1"/>
</dbReference>
<evidence type="ECO:0000313" key="1">
    <source>
        <dbReference type="EMBL" id="KTR06895.1"/>
    </source>
</evidence>
<name>A0A175RSW2_9HYPH</name>
<sequence>MIPAARLDQELNARMGAVDRGIIPQGHVTRALFGMKPDVAARAGARDQARLQSLGFQAGQAVWKPDTEVAARIQATVDAEETAERDLVDKALLEDSVLD</sequence>
<evidence type="ECO:0000313" key="2">
    <source>
        <dbReference type="Proteomes" id="UP000078529"/>
    </source>
</evidence>